<dbReference type="InterPro" id="IPR043128">
    <property type="entry name" value="Rev_trsase/Diguanyl_cyclase"/>
</dbReference>
<dbReference type="InterPro" id="IPR017961">
    <property type="entry name" value="DNA_pol_Y-fam_little_finger"/>
</dbReference>
<feature type="domain" description="UmuC" evidence="2">
    <location>
        <begin position="1"/>
        <end position="189"/>
    </location>
</feature>
<comment type="caution">
    <text evidence="3">The sequence shown here is derived from an EMBL/GenBank/DDBJ whole genome shotgun (WGS) entry which is preliminary data.</text>
</comment>
<evidence type="ECO:0000313" key="4">
    <source>
        <dbReference type="Proteomes" id="UP001272515"/>
    </source>
</evidence>
<dbReference type="Gene3D" id="3.30.70.270">
    <property type="match status" value="1"/>
</dbReference>
<dbReference type="Pfam" id="PF00817">
    <property type="entry name" value="IMS"/>
    <property type="match status" value="1"/>
</dbReference>
<dbReference type="InterPro" id="IPR050116">
    <property type="entry name" value="DNA_polymerase-Y"/>
</dbReference>
<reference evidence="3 4" key="1">
    <citation type="submission" date="2023-10" db="EMBL/GenBank/DDBJ databases">
        <title>Veillonella sp. nov., isolated from a pig farm feces dump.</title>
        <authorList>
            <person name="Chang Y.-H."/>
        </authorList>
    </citation>
    <scope>NUCLEOTIDE SEQUENCE [LARGE SCALE GENOMIC DNA]</scope>
    <source>
        <strain evidence="3 4">YH-vei2233</strain>
    </source>
</reference>
<dbReference type="Gene3D" id="1.10.150.20">
    <property type="entry name" value="5' to 3' exonuclease, C-terminal subdomain"/>
    <property type="match status" value="1"/>
</dbReference>
<evidence type="ECO:0000259" key="2">
    <source>
        <dbReference type="PROSITE" id="PS50173"/>
    </source>
</evidence>
<dbReference type="PANTHER" id="PTHR11076:SF35">
    <property type="entry name" value="DNA REPAIR PROTEIN HOMOLOG YOBH"/>
    <property type="match status" value="1"/>
</dbReference>
<protein>
    <submittedName>
        <fullName evidence="3">DNA repair protein</fullName>
    </submittedName>
</protein>
<proteinExistence type="inferred from homology"/>
<comment type="similarity">
    <text evidence="1">Belongs to the DNA polymerase type-Y family.</text>
</comment>
<dbReference type="PANTHER" id="PTHR11076">
    <property type="entry name" value="DNA REPAIR POLYMERASE UMUC / TRANSFERASE FAMILY MEMBER"/>
    <property type="match status" value="1"/>
</dbReference>
<dbReference type="Proteomes" id="UP001272515">
    <property type="component" value="Unassembled WGS sequence"/>
</dbReference>
<keyword evidence="4" id="KW-1185">Reference proteome</keyword>
<evidence type="ECO:0000313" key="3">
    <source>
        <dbReference type="EMBL" id="MDV5088095.1"/>
    </source>
</evidence>
<dbReference type="Pfam" id="PF11799">
    <property type="entry name" value="IMS_C"/>
    <property type="match status" value="1"/>
</dbReference>
<accession>A0ABU3Z874</accession>
<dbReference type="EMBL" id="JAWJZB010000004">
    <property type="protein sequence ID" value="MDV5088095.1"/>
    <property type="molecule type" value="Genomic_DNA"/>
</dbReference>
<organism evidence="3 4">
    <name type="scientific">Veillonella absiana</name>
    <dbReference type="NCBI Taxonomy" id="3079305"/>
    <lineage>
        <taxon>Bacteria</taxon>
        <taxon>Bacillati</taxon>
        <taxon>Bacillota</taxon>
        <taxon>Negativicutes</taxon>
        <taxon>Veillonellales</taxon>
        <taxon>Veillonellaceae</taxon>
        <taxon>Veillonella</taxon>
    </lineage>
</organism>
<dbReference type="InterPro" id="IPR001126">
    <property type="entry name" value="UmuC"/>
</dbReference>
<dbReference type="Gene3D" id="3.40.1170.60">
    <property type="match status" value="1"/>
</dbReference>
<name>A0ABU3Z874_9FIRM</name>
<evidence type="ECO:0000256" key="1">
    <source>
        <dbReference type="ARBA" id="ARBA00010945"/>
    </source>
</evidence>
<dbReference type="RefSeq" id="WP_295188449.1">
    <property type="nucleotide sequence ID" value="NZ_JAWJZA010000002.1"/>
</dbReference>
<dbReference type="SUPFAM" id="SSF56672">
    <property type="entry name" value="DNA/RNA polymerases"/>
    <property type="match status" value="1"/>
</dbReference>
<gene>
    <name evidence="3" type="ORF">RVY80_04430</name>
</gene>
<sequence length="457" mass="50831">MCIDLKSFYASVECADLGLDPFTTPLVVADASRGKGAITLAISPALKNMGVKNRSRLFQIPPHIEYLTVKPHMKRYMDVSASIYGVILHFVSPEDVHVYSIDEYFIDITSYLNLYNTRAIPLAETILAAILDKTGIYATAGIGTNLFLAKIALDILAKHAPNFIGWLDEPRFKQTIWHHQPITDIWQIGKGIAARLRKYGAFDLYGVTQIPEQKLYKEFGVNAELIIDHSWGRETCTIADIHAYRPSKHSISNGQILLRDYESEEARLPLREMVENLTLELLQIKAVTKRISLHIGYADESVRSSGGMKSLAEYTDSYQALVSAMLTYYDKVIKPDEPIRRLTIGFEELGMKNAVPREGNLFDFLENSSGNSIHANNNIYASNSNSIDISGTNGIGRGEGTANGVFPYGLSKEEHMQQAMLSIKERFGKNAILRAASLQEEGTARLRNSLVGGHNGE</sequence>
<dbReference type="PROSITE" id="PS50173">
    <property type="entry name" value="UMUC"/>
    <property type="match status" value="1"/>
</dbReference>
<dbReference type="InterPro" id="IPR043502">
    <property type="entry name" value="DNA/RNA_pol_sf"/>
</dbReference>